<dbReference type="InterPro" id="IPR037523">
    <property type="entry name" value="VOC_core"/>
</dbReference>
<dbReference type="RefSeq" id="WP_143987514.1">
    <property type="nucleotide sequence ID" value="NZ_CP041692.1"/>
</dbReference>
<proteinExistence type="predicted"/>
<dbReference type="InterPro" id="IPR029068">
    <property type="entry name" value="Glyas_Bleomycin-R_OHBP_Dase"/>
</dbReference>
<dbReference type="KEGG" id="mik:FOE78_18015"/>
<dbReference type="EMBL" id="CP041692">
    <property type="protein sequence ID" value="QDP97556.1"/>
    <property type="molecule type" value="Genomic_DNA"/>
</dbReference>
<accession>A0A516Q2A9</accession>
<protein>
    <submittedName>
        <fullName evidence="2">VOC family protein</fullName>
    </submittedName>
</protein>
<dbReference type="SUPFAM" id="SSF54593">
    <property type="entry name" value="Glyoxalase/Bleomycin resistance protein/Dihydroxybiphenyl dioxygenase"/>
    <property type="match status" value="1"/>
</dbReference>
<evidence type="ECO:0000259" key="1">
    <source>
        <dbReference type="PROSITE" id="PS51819"/>
    </source>
</evidence>
<organism evidence="2 3">
    <name type="scientific">Microlunatus elymi</name>
    <dbReference type="NCBI Taxonomy" id="2596828"/>
    <lineage>
        <taxon>Bacteria</taxon>
        <taxon>Bacillati</taxon>
        <taxon>Actinomycetota</taxon>
        <taxon>Actinomycetes</taxon>
        <taxon>Propionibacteriales</taxon>
        <taxon>Propionibacteriaceae</taxon>
        <taxon>Microlunatus</taxon>
    </lineage>
</organism>
<name>A0A516Q2A9_9ACTN</name>
<dbReference type="Gene3D" id="3.10.180.10">
    <property type="entry name" value="2,3-Dihydroxybiphenyl 1,2-Dioxygenase, domain 1"/>
    <property type="match status" value="1"/>
</dbReference>
<feature type="domain" description="VOC" evidence="1">
    <location>
        <begin position="4"/>
        <end position="133"/>
    </location>
</feature>
<sequence>MITGVSLFTVWVKDIDDSLKFYTDKFGFTVHTDITLGDGYRWATIVHPDHPELEVNLQVPGPPVDPESAEVMKRAMDKGTLHAFGLATTDCQQTYRELTDKGVEFIQEPAERPYGTEAIARDNSGNFVVIVQQRPYTGEDFAHA</sequence>
<evidence type="ECO:0000313" key="2">
    <source>
        <dbReference type="EMBL" id="QDP97556.1"/>
    </source>
</evidence>
<evidence type="ECO:0000313" key="3">
    <source>
        <dbReference type="Proteomes" id="UP000319263"/>
    </source>
</evidence>
<dbReference type="AlphaFoldDB" id="A0A516Q2A9"/>
<dbReference type="Pfam" id="PF00903">
    <property type="entry name" value="Glyoxalase"/>
    <property type="match status" value="1"/>
</dbReference>
<dbReference type="PANTHER" id="PTHR36437:SF2">
    <property type="entry name" value="GLYOXALASE_BLEOMYCIN RESISTANCE PROTEIN_DIOXYGENASE"/>
    <property type="match status" value="1"/>
</dbReference>
<dbReference type="OrthoDB" id="197463at2"/>
<reference evidence="2 3" key="1">
    <citation type="submission" date="2019-07" db="EMBL/GenBank/DDBJ databases">
        <title>Microlunatus dokdonensis sp. nov. isolated from the rhizospheric soil of the wild plant Elymus tsukushiensis.</title>
        <authorList>
            <person name="Ghim S.-Y."/>
            <person name="Hwang Y.-J."/>
            <person name="Son J.-S."/>
            <person name="Shin J.-H."/>
        </authorList>
    </citation>
    <scope>NUCLEOTIDE SEQUENCE [LARGE SCALE GENOMIC DNA]</scope>
    <source>
        <strain evidence="2 3">KUDC0627</strain>
    </source>
</reference>
<dbReference type="PANTHER" id="PTHR36437">
    <property type="entry name" value="GLYOXALASE/BLEOMYCIN RESISTANCE PROTEIN/DIOXYGENASE"/>
    <property type="match status" value="1"/>
</dbReference>
<dbReference type="Proteomes" id="UP000319263">
    <property type="component" value="Chromosome"/>
</dbReference>
<dbReference type="PROSITE" id="PS51819">
    <property type="entry name" value="VOC"/>
    <property type="match status" value="1"/>
</dbReference>
<dbReference type="InterPro" id="IPR004360">
    <property type="entry name" value="Glyas_Fos-R_dOase_dom"/>
</dbReference>
<keyword evidence="3" id="KW-1185">Reference proteome</keyword>
<gene>
    <name evidence="2" type="ORF">FOE78_18015</name>
</gene>